<evidence type="ECO:0000256" key="2">
    <source>
        <dbReference type="ARBA" id="ARBA00006613"/>
    </source>
</evidence>
<name>A8NTA2_COPC7</name>
<dbReference type="EMBL" id="AACS02000004">
    <property type="protein sequence ID" value="EAU85554.2"/>
    <property type="molecule type" value="Genomic_DNA"/>
</dbReference>
<feature type="region of interest" description="Disordered" evidence="6">
    <location>
        <begin position="295"/>
        <end position="318"/>
    </location>
</feature>
<dbReference type="SUPFAM" id="SSF48371">
    <property type="entry name" value="ARM repeat"/>
    <property type="match status" value="1"/>
</dbReference>
<dbReference type="RefSeq" id="XP_001836182.2">
    <property type="nucleotide sequence ID" value="XM_001836130.2"/>
</dbReference>
<evidence type="ECO:0000256" key="3">
    <source>
        <dbReference type="ARBA" id="ARBA00022448"/>
    </source>
</evidence>
<dbReference type="GO" id="GO:0012505">
    <property type="term" value="C:endomembrane system"/>
    <property type="evidence" value="ECO:0007669"/>
    <property type="project" value="UniProtKB-SubCell"/>
</dbReference>
<dbReference type="GeneID" id="6012722"/>
<accession>A8NTA2</accession>
<dbReference type="OrthoDB" id="10254310at2759"/>
<dbReference type="AlphaFoldDB" id="A8NTA2"/>
<dbReference type="FunCoup" id="A8NTA2">
    <property type="interactions" value="297"/>
</dbReference>
<dbReference type="KEGG" id="cci:CC1G_06267"/>
<organism evidence="8 9">
    <name type="scientific">Coprinopsis cinerea (strain Okayama-7 / 130 / ATCC MYA-4618 / FGSC 9003)</name>
    <name type="common">Inky cap fungus</name>
    <name type="synonym">Hormographiella aspergillata</name>
    <dbReference type="NCBI Taxonomy" id="240176"/>
    <lineage>
        <taxon>Eukaryota</taxon>
        <taxon>Fungi</taxon>
        <taxon>Dikarya</taxon>
        <taxon>Basidiomycota</taxon>
        <taxon>Agaricomycotina</taxon>
        <taxon>Agaricomycetes</taxon>
        <taxon>Agaricomycetidae</taxon>
        <taxon>Agaricales</taxon>
        <taxon>Agaricineae</taxon>
        <taxon>Psathyrellaceae</taxon>
        <taxon>Coprinopsis</taxon>
    </lineage>
</organism>
<evidence type="ECO:0000313" key="9">
    <source>
        <dbReference type="Proteomes" id="UP000001861"/>
    </source>
</evidence>
<dbReference type="Gene3D" id="1.25.10.10">
    <property type="entry name" value="Leucine-rich Repeat Variant"/>
    <property type="match status" value="1"/>
</dbReference>
<dbReference type="OMA" id="HFLVRST"/>
<comment type="similarity">
    <text evidence="2">Belongs to the adaptor complexes large subunit family.</text>
</comment>
<dbReference type="InterPro" id="IPR011989">
    <property type="entry name" value="ARM-like"/>
</dbReference>
<keyword evidence="5" id="KW-0472">Membrane</keyword>
<dbReference type="eggNOG" id="KOG1060">
    <property type="taxonomic scope" value="Eukaryota"/>
</dbReference>
<dbReference type="InterPro" id="IPR026739">
    <property type="entry name" value="AP_beta"/>
</dbReference>
<dbReference type="VEuPathDB" id="FungiDB:CC1G_06267"/>
<dbReference type="InterPro" id="IPR016024">
    <property type="entry name" value="ARM-type_fold"/>
</dbReference>
<evidence type="ECO:0000256" key="5">
    <source>
        <dbReference type="ARBA" id="ARBA00023136"/>
    </source>
</evidence>
<feature type="compositionally biased region" description="Acidic residues" evidence="6">
    <location>
        <begin position="878"/>
        <end position="937"/>
    </location>
</feature>
<sequence>MSTNQYLQTLTTNATRLGTRIQESLSEQARELAAVRGVVGGSSSASYLDNVGMGVGTAEERAKLTASIKRQLESGSEREKLDALRRLLALTSKSHPPSSLTLTFFPQVVKLVASPSLEIRKLTYIYLLHHSPYDPDLALLSINTFQKDLSSDPNPVIRAMALRVLSGMRVPMVGGVVVLGIGKCAADRSAYVRKVAALGVVKCFQLDPSHLPTLLPILTQTLLSPSAFSPLCIGATVYAFNTLCPGPDIERLSLIHKHYRKLCKVLIDVDEWGQVEVMRLLVRYARAMLAKPRVSRKTGSREQTPEGKGTKGNEEDEEEIDKDLQLLFDSVEPTFQSRNPAVVVAATRVFYYLAPRRKWVKFVNPLLRFVNGVGGGMERTTVRYVRGLTSDGAVAPLFAPFHARFFIRMSSDSLPLKKDKIRVLLNLVTPSMSTSETTSNDHIHDLWPVILRELESYADDTNDEVVGDAIKGIGVLARVVGRLDGGEVAKTCLEKLVGMIASPYDVVVNNAVQVLKELVHIQLVDQLRTGHGWSAGGQMGALSIVNHLARKFDDIKHAEARACIVWLVGQYAAAGEGGTNGIDGIVDWAPDVLRKGAKSFASEEPIVKLQLVTLAGKLAVLPKPVSPVLVDGQETLTPEMQQQKEKQRKLGLLVKDRTRIVWGLVRGVVKTLLGSDYYAPDDEDEDGDAWERREREGGVVLRREQVKVVLFEGKDVSVDEKWGKEEGLVGSVRMFSPGPGYSRSFELEEEEEKEEEYGSGTGTRYFVDEDVPEWMEKGVESSLRDSEDDQYVSGRPEVTALGSGGIGSGGMGARAGGHGGQGKVVLVPTNFSGTNPSPSGSASVSVASGSAPGTPGFGQSEEKKKWKDLDAFYAESSSSEEDEEEEDEEEEDEGEESEEPGEEDEEGEEAEESEDEEESEEEESEEESEEEAGLIRR</sequence>
<feature type="domain" description="Clathrin/coatomer adaptor adaptin-like N-terminal" evidence="7">
    <location>
        <begin position="65"/>
        <end position="665"/>
    </location>
</feature>
<evidence type="ECO:0000256" key="6">
    <source>
        <dbReference type="SAM" id="MobiDB-lite"/>
    </source>
</evidence>
<dbReference type="Pfam" id="PF01602">
    <property type="entry name" value="Adaptin_N"/>
    <property type="match status" value="1"/>
</dbReference>
<dbReference type="InterPro" id="IPR002553">
    <property type="entry name" value="Clathrin/coatomer_adapt-like_N"/>
</dbReference>
<evidence type="ECO:0000259" key="7">
    <source>
        <dbReference type="Pfam" id="PF01602"/>
    </source>
</evidence>
<evidence type="ECO:0000313" key="8">
    <source>
        <dbReference type="EMBL" id="EAU85554.2"/>
    </source>
</evidence>
<comment type="subcellular location">
    <subcellularLocation>
        <location evidence="1">Endomembrane system</location>
    </subcellularLocation>
</comment>
<comment type="caution">
    <text evidence="8">The sequence shown here is derived from an EMBL/GenBank/DDBJ whole genome shotgun (WGS) entry which is preliminary data.</text>
</comment>
<keyword evidence="3" id="KW-0813">Transport</keyword>
<keyword evidence="9" id="KW-1185">Reference proteome</keyword>
<dbReference type="GO" id="GO:0030117">
    <property type="term" value="C:membrane coat"/>
    <property type="evidence" value="ECO:0007669"/>
    <property type="project" value="InterPro"/>
</dbReference>
<feature type="compositionally biased region" description="Basic and acidic residues" evidence="6">
    <location>
        <begin position="860"/>
        <end position="870"/>
    </location>
</feature>
<dbReference type="STRING" id="240176.A8NTA2"/>
<proteinExistence type="inferred from homology"/>
<dbReference type="GO" id="GO:0016192">
    <property type="term" value="P:vesicle-mediated transport"/>
    <property type="evidence" value="ECO:0007669"/>
    <property type="project" value="InterPro"/>
</dbReference>
<feature type="region of interest" description="Disordered" evidence="6">
    <location>
        <begin position="778"/>
        <end position="937"/>
    </location>
</feature>
<feature type="compositionally biased region" description="Gly residues" evidence="6">
    <location>
        <begin position="802"/>
        <end position="822"/>
    </location>
</feature>
<dbReference type="Proteomes" id="UP000001861">
    <property type="component" value="Unassembled WGS sequence"/>
</dbReference>
<dbReference type="GO" id="GO:0006886">
    <property type="term" value="P:intracellular protein transport"/>
    <property type="evidence" value="ECO:0007669"/>
    <property type="project" value="InterPro"/>
</dbReference>
<feature type="compositionally biased region" description="Basic and acidic residues" evidence="6">
    <location>
        <begin position="299"/>
        <end position="313"/>
    </location>
</feature>
<keyword evidence="4" id="KW-0653">Protein transport</keyword>
<evidence type="ECO:0000256" key="1">
    <source>
        <dbReference type="ARBA" id="ARBA00004308"/>
    </source>
</evidence>
<protein>
    <submittedName>
        <fullName evidence="8">Beta-NAP protein</fullName>
    </submittedName>
</protein>
<gene>
    <name evidence="8" type="ORF">CC1G_06267</name>
</gene>
<dbReference type="InParanoid" id="A8NTA2"/>
<evidence type="ECO:0000256" key="4">
    <source>
        <dbReference type="ARBA" id="ARBA00022927"/>
    </source>
</evidence>
<dbReference type="PANTHER" id="PTHR11134">
    <property type="entry name" value="ADAPTOR COMPLEX SUBUNIT BETA FAMILY MEMBER"/>
    <property type="match status" value="1"/>
</dbReference>
<reference evidence="8 9" key="1">
    <citation type="journal article" date="2010" name="Proc. Natl. Acad. Sci. U.S.A.">
        <title>Insights into evolution of multicellular fungi from the assembled chromosomes of the mushroom Coprinopsis cinerea (Coprinus cinereus).</title>
        <authorList>
            <person name="Stajich J.E."/>
            <person name="Wilke S.K."/>
            <person name="Ahren D."/>
            <person name="Au C.H."/>
            <person name="Birren B.W."/>
            <person name="Borodovsky M."/>
            <person name="Burns C."/>
            <person name="Canback B."/>
            <person name="Casselton L.A."/>
            <person name="Cheng C.K."/>
            <person name="Deng J."/>
            <person name="Dietrich F.S."/>
            <person name="Fargo D.C."/>
            <person name="Farman M.L."/>
            <person name="Gathman A.C."/>
            <person name="Goldberg J."/>
            <person name="Guigo R."/>
            <person name="Hoegger P.J."/>
            <person name="Hooker J.B."/>
            <person name="Huggins A."/>
            <person name="James T.Y."/>
            <person name="Kamada T."/>
            <person name="Kilaru S."/>
            <person name="Kodira C."/>
            <person name="Kues U."/>
            <person name="Kupfer D."/>
            <person name="Kwan H.S."/>
            <person name="Lomsadze A."/>
            <person name="Li W."/>
            <person name="Lilly W.W."/>
            <person name="Ma L.J."/>
            <person name="Mackey A.J."/>
            <person name="Manning G."/>
            <person name="Martin F."/>
            <person name="Muraguchi H."/>
            <person name="Natvig D.O."/>
            <person name="Palmerini H."/>
            <person name="Ramesh M.A."/>
            <person name="Rehmeyer C.J."/>
            <person name="Roe B.A."/>
            <person name="Shenoy N."/>
            <person name="Stanke M."/>
            <person name="Ter-Hovhannisyan V."/>
            <person name="Tunlid A."/>
            <person name="Velagapudi R."/>
            <person name="Vision T.J."/>
            <person name="Zeng Q."/>
            <person name="Zolan M.E."/>
            <person name="Pukkila P.J."/>
        </authorList>
    </citation>
    <scope>NUCLEOTIDE SEQUENCE [LARGE SCALE GENOMIC DNA]</scope>
    <source>
        <strain evidence="9">Okayama-7 / 130 / ATCC MYA-4618 / FGSC 9003</strain>
    </source>
</reference>
<feature type="compositionally biased region" description="Low complexity" evidence="6">
    <location>
        <begin position="836"/>
        <end position="853"/>
    </location>
</feature>
<dbReference type="HOGENOM" id="CLU_006320_3_2_1"/>